<sequence length="73" mass="8287">WLRVRRAELVKLGIADKISGYSYMSGDYAYLEEDCDAGVLVEALLERGIIVGTTEVYQDHLSPIRFMDRFSQG</sequence>
<reference evidence="1" key="1">
    <citation type="journal article" date="2015" name="Nature">
        <title>Complex archaea that bridge the gap between prokaryotes and eukaryotes.</title>
        <authorList>
            <person name="Spang A."/>
            <person name="Saw J.H."/>
            <person name="Jorgensen S.L."/>
            <person name="Zaremba-Niedzwiedzka K."/>
            <person name="Martijn J."/>
            <person name="Lind A.E."/>
            <person name="van Eijk R."/>
            <person name="Schleper C."/>
            <person name="Guy L."/>
            <person name="Ettema T.J."/>
        </authorList>
    </citation>
    <scope>NUCLEOTIDE SEQUENCE</scope>
</reference>
<gene>
    <name evidence="1" type="ORF">LCGC14_3161520</name>
</gene>
<comment type="caution">
    <text evidence="1">The sequence shown here is derived from an EMBL/GenBank/DDBJ whole genome shotgun (WGS) entry which is preliminary data.</text>
</comment>
<proteinExistence type="predicted"/>
<evidence type="ECO:0000313" key="1">
    <source>
        <dbReference type="EMBL" id="KKK46807.1"/>
    </source>
</evidence>
<name>A0A0F8VR45_9ZZZZ</name>
<feature type="non-terminal residue" evidence="1">
    <location>
        <position position="1"/>
    </location>
</feature>
<organism evidence="1">
    <name type="scientific">marine sediment metagenome</name>
    <dbReference type="NCBI Taxonomy" id="412755"/>
    <lineage>
        <taxon>unclassified sequences</taxon>
        <taxon>metagenomes</taxon>
        <taxon>ecological metagenomes</taxon>
    </lineage>
</organism>
<dbReference type="AlphaFoldDB" id="A0A0F8VR45"/>
<protein>
    <submittedName>
        <fullName evidence="1">Uncharacterized protein</fullName>
    </submittedName>
</protein>
<dbReference type="EMBL" id="LAZR01069896">
    <property type="protein sequence ID" value="KKK46807.1"/>
    <property type="molecule type" value="Genomic_DNA"/>
</dbReference>
<accession>A0A0F8VR45</accession>